<dbReference type="Proteomes" id="UP000054928">
    <property type="component" value="Unassembled WGS sequence"/>
</dbReference>
<dbReference type="OrthoDB" id="1394818at2759"/>
<dbReference type="Gene3D" id="3.80.10.10">
    <property type="entry name" value="Ribonuclease Inhibitor"/>
    <property type="match status" value="1"/>
</dbReference>
<reference evidence="4" key="1">
    <citation type="submission" date="2014-09" db="EMBL/GenBank/DDBJ databases">
        <authorList>
            <person name="Sharma Rahul"/>
            <person name="Thines Marco"/>
        </authorList>
    </citation>
    <scope>NUCLEOTIDE SEQUENCE [LARGE SCALE GENOMIC DNA]</scope>
</reference>
<dbReference type="OMA" id="FDRIDPM"/>
<evidence type="ECO:0000256" key="1">
    <source>
        <dbReference type="ARBA" id="ARBA00022614"/>
    </source>
</evidence>
<keyword evidence="4" id="KW-1185">Reference proteome</keyword>
<evidence type="ECO:0000313" key="3">
    <source>
        <dbReference type="EMBL" id="CEG37872.1"/>
    </source>
</evidence>
<dbReference type="PANTHER" id="PTHR48051:SF1">
    <property type="entry name" value="RAS SUPPRESSOR PROTEIN 1"/>
    <property type="match status" value="1"/>
</dbReference>
<dbReference type="STRING" id="4781.A0A0P1ABP2"/>
<protein>
    <submittedName>
        <fullName evidence="3">FOG: Leucine rich repeat</fullName>
    </submittedName>
</protein>
<keyword evidence="2" id="KW-0677">Repeat</keyword>
<dbReference type="GeneID" id="36400978"/>
<dbReference type="PANTHER" id="PTHR48051">
    <property type="match status" value="1"/>
</dbReference>
<dbReference type="RefSeq" id="XP_024574241.1">
    <property type="nucleotide sequence ID" value="XM_024723244.1"/>
</dbReference>
<evidence type="ECO:0000256" key="2">
    <source>
        <dbReference type="ARBA" id="ARBA00022737"/>
    </source>
</evidence>
<dbReference type="SUPFAM" id="SSF52058">
    <property type="entry name" value="L domain-like"/>
    <property type="match status" value="1"/>
</dbReference>
<sequence>MMSQRDISLQIQEAKKHGMLHLIQYQLTTVPPDLFSKTTSGAFLSSGLTAPLIRVDLSFNHLEGPHAIPDTIGSLATLRELYVNNNPRLTHLPSSLVHCNALQVLDASSTGLVALPPELSRLQNLHFITIDNTPLQSRWEVKGLLLKKNEANSIFISLTSDTNAQQTNCKSTSTMLTPCQQILQKLRRKDEREQLKRELYNALRDSAYRLQRLEDSAAASAVLQTALRRVLKQFPKAVEIRSLLRNAERLFPRDFSIEIFENLDAAHIRNEFDVLQTAIERKKRAADLELIIRNLYGNQINLSTAEQMVRHIYDHIPQLSDIKFLVKHASRLFPKDVGSVDGKQIQTDLINLQQRFAQERAAALDKLQAAVRNLYNEDEPANVRELVTSVAQCFKNTKELLSLAADASKLFPAEILDANAVEIRASFLRIRSDIIGEGRGHKPA</sequence>
<dbReference type="InterPro" id="IPR032675">
    <property type="entry name" value="LRR_dom_sf"/>
</dbReference>
<proteinExistence type="predicted"/>
<evidence type="ECO:0000313" key="4">
    <source>
        <dbReference type="Proteomes" id="UP000054928"/>
    </source>
</evidence>
<keyword evidence="1" id="KW-0433">Leucine-rich repeat</keyword>
<dbReference type="AlphaFoldDB" id="A0A0P1ABP2"/>
<dbReference type="InterPro" id="IPR050216">
    <property type="entry name" value="LRR_domain-containing"/>
</dbReference>
<name>A0A0P1ABP2_PLAHL</name>
<dbReference type="EMBL" id="CCYD01000291">
    <property type="protein sequence ID" value="CEG37872.1"/>
    <property type="molecule type" value="Genomic_DNA"/>
</dbReference>
<accession>A0A0P1ABP2</accession>
<dbReference type="GO" id="GO:0005737">
    <property type="term" value="C:cytoplasm"/>
    <property type="evidence" value="ECO:0007669"/>
    <property type="project" value="TreeGrafter"/>
</dbReference>
<organism evidence="3 4">
    <name type="scientific">Plasmopara halstedii</name>
    <name type="common">Downy mildew of sunflower</name>
    <dbReference type="NCBI Taxonomy" id="4781"/>
    <lineage>
        <taxon>Eukaryota</taxon>
        <taxon>Sar</taxon>
        <taxon>Stramenopiles</taxon>
        <taxon>Oomycota</taxon>
        <taxon>Peronosporomycetes</taxon>
        <taxon>Peronosporales</taxon>
        <taxon>Peronosporaceae</taxon>
        <taxon>Plasmopara</taxon>
    </lineage>
</organism>